<gene>
    <name evidence="8" type="ORF">HMPREF9997_01169</name>
</gene>
<dbReference type="Proteomes" id="UP000010445">
    <property type="component" value="Unassembled WGS sequence"/>
</dbReference>
<evidence type="ECO:0000256" key="6">
    <source>
        <dbReference type="ARBA" id="ARBA00023014"/>
    </source>
</evidence>
<dbReference type="PANTHER" id="PTHR32439">
    <property type="entry name" value="FERREDOXIN--NITRITE REDUCTASE, CHLOROPLASTIC"/>
    <property type="match status" value="1"/>
</dbReference>
<evidence type="ECO:0000256" key="4">
    <source>
        <dbReference type="ARBA" id="ARBA00023002"/>
    </source>
</evidence>
<dbReference type="HOGENOM" id="CLU_015667_0_1_11"/>
<dbReference type="eggNOG" id="COG0155">
    <property type="taxonomic scope" value="Bacteria"/>
</dbReference>
<reference evidence="8 9" key="1">
    <citation type="submission" date="2012-05" db="EMBL/GenBank/DDBJ databases">
        <authorList>
            <person name="Weinstock G."/>
            <person name="Sodergren E."/>
            <person name="Lobos E.A."/>
            <person name="Fulton L."/>
            <person name="Fulton R."/>
            <person name="Courtney L."/>
            <person name="Fronick C."/>
            <person name="O'Laughlin M."/>
            <person name="Godfrey J."/>
            <person name="Wilson R.M."/>
            <person name="Miner T."/>
            <person name="Farmer C."/>
            <person name="Delehaunty K."/>
            <person name="Cordes M."/>
            <person name="Minx P."/>
            <person name="Tomlinson C."/>
            <person name="Chen J."/>
            <person name="Wollam A."/>
            <person name="Pepin K.H."/>
            <person name="Bhonagiri V."/>
            <person name="Zhang X."/>
            <person name="Suruliraj S."/>
            <person name="Warren W."/>
            <person name="Mitreva M."/>
            <person name="Mardis E.R."/>
            <person name="Wilson R.K."/>
        </authorList>
    </citation>
    <scope>NUCLEOTIDE SEQUENCE [LARGE SCALE GENOMIC DNA]</scope>
    <source>
        <strain evidence="8 9">F0235</strain>
    </source>
</reference>
<sequence>MSAMTDFTSSPVSLLAESYQLGDRNRGDGCPGALKMHEAKDGGIGRVRVAGGQMSPERWEALADMADRFGDGNIHVTTRGNLQVRGIQDTAAFAEAAQEHGFLPSRAHDRVRNIIASPLAPELLPLVAELDAALLADDVVTGLSGRTLFGLDSGVGDIVSRRPDFGVFAHDGGFQLVLGGVFVARRVERGDVAATLVQAARRWQELRGSAWRVAEKPEVHGEIIASLDAAVEVAEVPFVGVVPGRPVGWLPQLDGLVSLGAGVRFGQLSSQLARMIAVTGARTTVTPWHSIVLHDVDEHAAEQIVRVLAPLGLIFDANSTWLRVSACTGIEGCEKSLSDTRGDAAQAVASLDIPQGKVHFSGCERRCGHPLESYTDYLATGDGEYEVSAR</sequence>
<dbReference type="InterPro" id="IPR036136">
    <property type="entry name" value="Nit/Sulf_reduc_fer-like_dom_sf"/>
</dbReference>
<dbReference type="Gene3D" id="3.90.480.20">
    <property type="match status" value="1"/>
</dbReference>
<dbReference type="Pfam" id="PF03460">
    <property type="entry name" value="NIR_SIR_ferr"/>
    <property type="match status" value="1"/>
</dbReference>
<dbReference type="STRING" id="1035195.HMPREF9997_01169"/>
<feature type="domain" description="Nitrite/Sulfite reductase ferredoxin-like" evidence="7">
    <location>
        <begin position="38"/>
        <end position="90"/>
    </location>
</feature>
<evidence type="ECO:0000313" key="9">
    <source>
        <dbReference type="Proteomes" id="UP000010445"/>
    </source>
</evidence>
<evidence type="ECO:0000256" key="3">
    <source>
        <dbReference type="ARBA" id="ARBA00022723"/>
    </source>
</evidence>
<dbReference type="GO" id="GO:0046872">
    <property type="term" value="F:metal ion binding"/>
    <property type="evidence" value="ECO:0007669"/>
    <property type="project" value="UniProtKB-KW"/>
</dbReference>
<dbReference type="PATRIC" id="fig|1035195.3.peg.1049"/>
<accession>L1MHA9</accession>
<dbReference type="PANTHER" id="PTHR32439:SF9">
    <property type="entry name" value="BLR3264 PROTEIN"/>
    <property type="match status" value="1"/>
</dbReference>
<dbReference type="OrthoDB" id="105450at2"/>
<dbReference type="EMBL" id="AMEM01000017">
    <property type="protein sequence ID" value="EKX90673.1"/>
    <property type="molecule type" value="Genomic_DNA"/>
</dbReference>
<name>L1MHA9_9CORY</name>
<evidence type="ECO:0000256" key="1">
    <source>
        <dbReference type="ARBA" id="ARBA00022485"/>
    </source>
</evidence>
<evidence type="ECO:0000256" key="5">
    <source>
        <dbReference type="ARBA" id="ARBA00023004"/>
    </source>
</evidence>
<keyword evidence="1" id="KW-0004">4Fe-4S</keyword>
<keyword evidence="5" id="KW-0408">Iron</keyword>
<keyword evidence="2" id="KW-0349">Heme</keyword>
<evidence type="ECO:0000259" key="7">
    <source>
        <dbReference type="Pfam" id="PF03460"/>
    </source>
</evidence>
<organism evidence="8 9">
    <name type="scientific">Corynebacterium durum F0235</name>
    <dbReference type="NCBI Taxonomy" id="1035195"/>
    <lineage>
        <taxon>Bacteria</taxon>
        <taxon>Bacillati</taxon>
        <taxon>Actinomycetota</taxon>
        <taxon>Actinomycetes</taxon>
        <taxon>Mycobacteriales</taxon>
        <taxon>Corynebacteriaceae</taxon>
        <taxon>Corynebacterium</taxon>
    </lineage>
</organism>
<keyword evidence="9" id="KW-1185">Reference proteome</keyword>
<evidence type="ECO:0000313" key="8">
    <source>
        <dbReference type="EMBL" id="EKX90673.1"/>
    </source>
</evidence>
<comment type="caution">
    <text evidence="8">The sequence shown here is derived from an EMBL/GenBank/DDBJ whole genome shotgun (WGS) entry which is preliminary data.</text>
</comment>
<dbReference type="RefSeq" id="WP_006063406.1">
    <property type="nucleotide sequence ID" value="NZ_KB290831.1"/>
</dbReference>
<protein>
    <submittedName>
        <fullName evidence="8">Precorrin-3B synthase</fullName>
    </submittedName>
</protein>
<dbReference type="GO" id="GO:0051539">
    <property type="term" value="F:4 iron, 4 sulfur cluster binding"/>
    <property type="evidence" value="ECO:0007669"/>
    <property type="project" value="UniProtKB-KW"/>
</dbReference>
<dbReference type="GO" id="GO:0016491">
    <property type="term" value="F:oxidoreductase activity"/>
    <property type="evidence" value="ECO:0007669"/>
    <property type="project" value="UniProtKB-KW"/>
</dbReference>
<dbReference type="Gene3D" id="3.30.413.10">
    <property type="entry name" value="Sulfite Reductase Hemoprotein, domain 1"/>
    <property type="match status" value="1"/>
</dbReference>
<keyword evidence="3" id="KW-0479">Metal-binding</keyword>
<keyword evidence="4" id="KW-0560">Oxidoreductase</keyword>
<dbReference type="InterPro" id="IPR051329">
    <property type="entry name" value="NIR_SIR_4Fe-4S"/>
</dbReference>
<proteinExistence type="predicted"/>
<dbReference type="SUPFAM" id="SSF55124">
    <property type="entry name" value="Nitrite/Sulfite reductase N-terminal domain-like"/>
    <property type="match status" value="2"/>
</dbReference>
<evidence type="ECO:0000256" key="2">
    <source>
        <dbReference type="ARBA" id="ARBA00022617"/>
    </source>
</evidence>
<dbReference type="InterPro" id="IPR045854">
    <property type="entry name" value="NO2/SO3_Rdtase_4Fe4S_sf"/>
</dbReference>
<dbReference type="SUPFAM" id="SSF56014">
    <property type="entry name" value="Nitrite and sulphite reductase 4Fe-4S domain-like"/>
    <property type="match status" value="1"/>
</dbReference>
<dbReference type="AlphaFoldDB" id="L1MHA9"/>
<keyword evidence="6" id="KW-0411">Iron-sulfur</keyword>
<dbReference type="InterPro" id="IPR005117">
    <property type="entry name" value="NiRdtase/SiRdtase_haem-b_fer"/>
</dbReference>